<dbReference type="Pfam" id="PF00158">
    <property type="entry name" value="Sigma54_activat"/>
    <property type="match status" value="1"/>
</dbReference>
<feature type="domain" description="Response regulatory" evidence="9">
    <location>
        <begin position="12"/>
        <end position="126"/>
    </location>
</feature>
<dbReference type="PRINTS" id="PR01590">
    <property type="entry name" value="HTHFIS"/>
</dbReference>
<dbReference type="InterPro" id="IPR009057">
    <property type="entry name" value="Homeodomain-like_sf"/>
</dbReference>
<dbReference type="Gene3D" id="3.40.50.300">
    <property type="entry name" value="P-loop containing nucleotide triphosphate hydrolases"/>
    <property type="match status" value="1"/>
</dbReference>
<dbReference type="InterPro" id="IPR001789">
    <property type="entry name" value="Sig_transdc_resp-reg_receiver"/>
</dbReference>
<dbReference type="GO" id="GO:0005524">
    <property type="term" value="F:ATP binding"/>
    <property type="evidence" value="ECO:0007669"/>
    <property type="project" value="UniProtKB-KW"/>
</dbReference>
<dbReference type="AlphaFoldDB" id="A0A5C5V0C9"/>
<dbReference type="InterPro" id="IPR003593">
    <property type="entry name" value="AAA+_ATPase"/>
</dbReference>
<name>A0A5C5V0C9_9BACT</name>
<dbReference type="SUPFAM" id="SSF52540">
    <property type="entry name" value="P-loop containing nucleoside triphosphate hydrolases"/>
    <property type="match status" value="1"/>
</dbReference>
<evidence type="ECO:0000256" key="1">
    <source>
        <dbReference type="ARBA" id="ARBA00022553"/>
    </source>
</evidence>
<protein>
    <submittedName>
        <fullName evidence="10">Transcriptional regulatory protein ZraR</fullName>
    </submittedName>
</protein>
<evidence type="ECO:0000256" key="7">
    <source>
        <dbReference type="PROSITE-ProRule" id="PRU00169"/>
    </source>
</evidence>
<dbReference type="FunFam" id="3.40.50.300:FF:000006">
    <property type="entry name" value="DNA-binding transcriptional regulator NtrC"/>
    <property type="match status" value="1"/>
</dbReference>
<comment type="caution">
    <text evidence="10">The sequence shown here is derived from an EMBL/GenBank/DDBJ whole genome shotgun (WGS) entry which is preliminary data.</text>
</comment>
<feature type="modified residue" description="4-aspartylphosphate" evidence="7">
    <location>
        <position position="61"/>
    </location>
</feature>
<evidence type="ECO:0000259" key="8">
    <source>
        <dbReference type="PROSITE" id="PS50045"/>
    </source>
</evidence>
<dbReference type="SMART" id="SM00382">
    <property type="entry name" value="AAA"/>
    <property type="match status" value="1"/>
</dbReference>
<dbReference type="PROSITE" id="PS50110">
    <property type="entry name" value="RESPONSE_REGULATORY"/>
    <property type="match status" value="1"/>
</dbReference>
<evidence type="ECO:0000256" key="3">
    <source>
        <dbReference type="ARBA" id="ARBA00022840"/>
    </source>
</evidence>
<dbReference type="InterPro" id="IPR002078">
    <property type="entry name" value="Sigma_54_int"/>
</dbReference>
<dbReference type="GO" id="GO:0000160">
    <property type="term" value="P:phosphorelay signal transduction system"/>
    <property type="evidence" value="ECO:0007669"/>
    <property type="project" value="UniProtKB-KW"/>
</dbReference>
<dbReference type="EMBL" id="SIHJ01000004">
    <property type="protein sequence ID" value="TWT31227.1"/>
    <property type="molecule type" value="Genomic_DNA"/>
</dbReference>
<accession>A0A5C5V0C9</accession>
<dbReference type="PROSITE" id="PS00675">
    <property type="entry name" value="SIGMA54_INTERACT_1"/>
    <property type="match status" value="1"/>
</dbReference>
<evidence type="ECO:0000256" key="2">
    <source>
        <dbReference type="ARBA" id="ARBA00022741"/>
    </source>
</evidence>
<dbReference type="Gene3D" id="3.40.50.2300">
    <property type="match status" value="1"/>
</dbReference>
<evidence type="ECO:0000256" key="5">
    <source>
        <dbReference type="ARBA" id="ARBA00023015"/>
    </source>
</evidence>
<dbReference type="Pfam" id="PF02954">
    <property type="entry name" value="HTH_8"/>
    <property type="match status" value="1"/>
</dbReference>
<dbReference type="CDD" id="cd00009">
    <property type="entry name" value="AAA"/>
    <property type="match status" value="1"/>
</dbReference>
<evidence type="ECO:0000256" key="6">
    <source>
        <dbReference type="ARBA" id="ARBA00023163"/>
    </source>
</evidence>
<keyword evidence="1 7" id="KW-0597">Phosphoprotein</keyword>
<dbReference type="RefSeq" id="WP_146568411.1">
    <property type="nucleotide sequence ID" value="NZ_SIHJ01000004.1"/>
</dbReference>
<dbReference type="Gene3D" id="1.10.10.60">
    <property type="entry name" value="Homeodomain-like"/>
    <property type="match status" value="1"/>
</dbReference>
<keyword evidence="5" id="KW-0805">Transcription regulation</keyword>
<keyword evidence="4" id="KW-0902">Two-component regulatory system</keyword>
<sequence>MSDPTPTTPTAKVLVVDDHAAARRSVADVLSCAGYAVEQCASAVEALAHMRDREPDVVVTDLQMPGMNGLEFIEEIGRRGHACQVLMITAHASVQTAVDAMRVGAFDYLEKPFDVDRLEASVARAAKRRAIADVGDAAPRILGESPAMRRLLDQIALIAPTDETVLVCGESGVGKELIAQTMHSLSRRADGPMVGVNCPVLSEQLAESELFGHRKGAFTGADADRVGRFEAARGGTILLDEVTEIRPHLQAKLLRVLQERMFEKVGSSEATPLDARVIAATNRRLEEEVRARRFREDLYYRLAVVPITAPPLRDRGEDVLLLAEHFAAQAAARLGRDRRLSDPTRDLLMTYHWPGNVRELQNIITRACVLSESDDICADLIRPWLGPVAEQAPSPPSPTTPTADKTLASDRTLAEVEREVILATLGRNDGHRARTAAALGIGVRTLSGKLRDYGVPPGEKQLARSA</sequence>
<dbReference type="InterPro" id="IPR011006">
    <property type="entry name" value="CheY-like_superfamily"/>
</dbReference>
<dbReference type="Pfam" id="PF25601">
    <property type="entry name" value="AAA_lid_14"/>
    <property type="match status" value="1"/>
</dbReference>
<feature type="domain" description="Sigma-54 factor interaction" evidence="8">
    <location>
        <begin position="141"/>
        <end position="369"/>
    </location>
</feature>
<dbReference type="PANTHER" id="PTHR32071">
    <property type="entry name" value="TRANSCRIPTIONAL REGULATORY PROTEIN"/>
    <property type="match status" value="1"/>
</dbReference>
<dbReference type="InterPro" id="IPR025944">
    <property type="entry name" value="Sigma_54_int_dom_CS"/>
</dbReference>
<dbReference type="Proteomes" id="UP000316714">
    <property type="component" value="Unassembled WGS sequence"/>
</dbReference>
<gene>
    <name evidence="10" type="primary">zraR_9</name>
    <name evidence="10" type="ORF">KOR34_46030</name>
</gene>
<keyword evidence="2" id="KW-0547">Nucleotide-binding</keyword>
<dbReference type="PROSITE" id="PS50045">
    <property type="entry name" value="SIGMA54_INTERACT_4"/>
    <property type="match status" value="1"/>
</dbReference>
<dbReference type="SUPFAM" id="SSF52172">
    <property type="entry name" value="CheY-like"/>
    <property type="match status" value="1"/>
</dbReference>
<dbReference type="OrthoDB" id="9807827at2"/>
<evidence type="ECO:0000313" key="11">
    <source>
        <dbReference type="Proteomes" id="UP000316714"/>
    </source>
</evidence>
<dbReference type="InterPro" id="IPR058031">
    <property type="entry name" value="AAA_lid_NorR"/>
</dbReference>
<dbReference type="PROSITE" id="PS00688">
    <property type="entry name" value="SIGMA54_INTERACT_3"/>
    <property type="match status" value="1"/>
</dbReference>
<proteinExistence type="predicted"/>
<keyword evidence="11" id="KW-1185">Reference proteome</keyword>
<dbReference type="FunFam" id="3.40.50.2300:FF:000018">
    <property type="entry name" value="DNA-binding transcriptional regulator NtrC"/>
    <property type="match status" value="1"/>
</dbReference>
<dbReference type="InterPro" id="IPR025662">
    <property type="entry name" value="Sigma_54_int_dom_ATP-bd_1"/>
</dbReference>
<dbReference type="GO" id="GO:0043565">
    <property type="term" value="F:sequence-specific DNA binding"/>
    <property type="evidence" value="ECO:0007669"/>
    <property type="project" value="InterPro"/>
</dbReference>
<evidence type="ECO:0000256" key="4">
    <source>
        <dbReference type="ARBA" id="ARBA00023012"/>
    </source>
</evidence>
<keyword evidence="6" id="KW-0804">Transcription</keyword>
<reference evidence="10 11" key="1">
    <citation type="submission" date="2019-02" db="EMBL/GenBank/DDBJ databases">
        <title>Deep-cultivation of Planctomycetes and their phenomic and genomic characterization uncovers novel biology.</title>
        <authorList>
            <person name="Wiegand S."/>
            <person name="Jogler M."/>
            <person name="Boedeker C."/>
            <person name="Pinto D."/>
            <person name="Vollmers J."/>
            <person name="Rivas-Marin E."/>
            <person name="Kohn T."/>
            <person name="Peeters S.H."/>
            <person name="Heuer A."/>
            <person name="Rast P."/>
            <person name="Oberbeckmann S."/>
            <person name="Bunk B."/>
            <person name="Jeske O."/>
            <person name="Meyerdierks A."/>
            <person name="Storesund J.E."/>
            <person name="Kallscheuer N."/>
            <person name="Luecker S."/>
            <person name="Lage O.M."/>
            <person name="Pohl T."/>
            <person name="Merkel B.J."/>
            <person name="Hornburger P."/>
            <person name="Mueller R.-W."/>
            <person name="Bruemmer F."/>
            <person name="Labrenz M."/>
            <person name="Spormann A.M."/>
            <person name="Op Den Camp H."/>
            <person name="Overmann J."/>
            <person name="Amann R."/>
            <person name="Jetten M.S.M."/>
            <person name="Mascher T."/>
            <person name="Medema M.H."/>
            <person name="Devos D.P."/>
            <person name="Kaster A.-K."/>
            <person name="Ovreas L."/>
            <person name="Rohde M."/>
            <person name="Galperin M.Y."/>
            <person name="Jogler C."/>
        </authorList>
    </citation>
    <scope>NUCLEOTIDE SEQUENCE [LARGE SCALE GENOMIC DNA]</scope>
    <source>
        <strain evidence="10 11">KOR34</strain>
    </source>
</reference>
<dbReference type="GO" id="GO:0006355">
    <property type="term" value="P:regulation of DNA-templated transcription"/>
    <property type="evidence" value="ECO:0007669"/>
    <property type="project" value="InterPro"/>
</dbReference>
<keyword evidence="3" id="KW-0067">ATP-binding</keyword>
<evidence type="ECO:0000313" key="10">
    <source>
        <dbReference type="EMBL" id="TWT31227.1"/>
    </source>
</evidence>
<organism evidence="10 11">
    <name type="scientific">Posidoniimonas corsicana</name>
    <dbReference type="NCBI Taxonomy" id="1938618"/>
    <lineage>
        <taxon>Bacteria</taxon>
        <taxon>Pseudomonadati</taxon>
        <taxon>Planctomycetota</taxon>
        <taxon>Planctomycetia</taxon>
        <taxon>Pirellulales</taxon>
        <taxon>Lacipirellulaceae</taxon>
        <taxon>Posidoniimonas</taxon>
    </lineage>
</organism>
<dbReference type="InterPro" id="IPR027417">
    <property type="entry name" value="P-loop_NTPase"/>
</dbReference>
<dbReference type="InterPro" id="IPR002197">
    <property type="entry name" value="HTH_Fis"/>
</dbReference>
<dbReference type="SUPFAM" id="SSF46689">
    <property type="entry name" value="Homeodomain-like"/>
    <property type="match status" value="1"/>
</dbReference>
<evidence type="ECO:0000259" key="9">
    <source>
        <dbReference type="PROSITE" id="PS50110"/>
    </source>
</evidence>
<dbReference type="Pfam" id="PF00072">
    <property type="entry name" value="Response_reg"/>
    <property type="match status" value="1"/>
</dbReference>
<dbReference type="Gene3D" id="1.10.8.60">
    <property type="match status" value="1"/>
</dbReference>
<dbReference type="SMART" id="SM00448">
    <property type="entry name" value="REC"/>
    <property type="match status" value="1"/>
</dbReference>